<reference evidence="1 2" key="1">
    <citation type="journal article" date="2022" name="New Phytol.">
        <title>Ecological generalism drives hyperdiversity of secondary metabolite gene clusters in xylarialean endophytes.</title>
        <authorList>
            <person name="Franco M.E.E."/>
            <person name="Wisecaver J.H."/>
            <person name="Arnold A.E."/>
            <person name="Ju Y.M."/>
            <person name="Slot J.C."/>
            <person name="Ahrendt S."/>
            <person name="Moore L.P."/>
            <person name="Eastman K.E."/>
            <person name="Scott K."/>
            <person name="Konkel Z."/>
            <person name="Mondo S.J."/>
            <person name="Kuo A."/>
            <person name="Hayes R.D."/>
            <person name="Haridas S."/>
            <person name="Andreopoulos B."/>
            <person name="Riley R."/>
            <person name="LaButti K."/>
            <person name="Pangilinan J."/>
            <person name="Lipzen A."/>
            <person name="Amirebrahimi M."/>
            <person name="Yan J."/>
            <person name="Adam C."/>
            <person name="Keymanesh K."/>
            <person name="Ng V."/>
            <person name="Louie K."/>
            <person name="Northen T."/>
            <person name="Drula E."/>
            <person name="Henrissat B."/>
            <person name="Hsieh H.M."/>
            <person name="Youens-Clark K."/>
            <person name="Lutzoni F."/>
            <person name="Miadlikowska J."/>
            <person name="Eastwood D.C."/>
            <person name="Hamelin R.C."/>
            <person name="Grigoriev I.V."/>
            <person name="U'Ren J.M."/>
        </authorList>
    </citation>
    <scope>NUCLEOTIDE SEQUENCE [LARGE SCALE GENOMIC DNA]</scope>
    <source>
        <strain evidence="1 2">CBS 119005</strain>
    </source>
</reference>
<dbReference type="EMBL" id="MU393580">
    <property type="protein sequence ID" value="KAI4860598.1"/>
    <property type="molecule type" value="Genomic_DNA"/>
</dbReference>
<organism evidence="1 2">
    <name type="scientific">Hypoxylon rubiginosum</name>
    <dbReference type="NCBI Taxonomy" id="110542"/>
    <lineage>
        <taxon>Eukaryota</taxon>
        <taxon>Fungi</taxon>
        <taxon>Dikarya</taxon>
        <taxon>Ascomycota</taxon>
        <taxon>Pezizomycotina</taxon>
        <taxon>Sordariomycetes</taxon>
        <taxon>Xylariomycetidae</taxon>
        <taxon>Xylariales</taxon>
        <taxon>Hypoxylaceae</taxon>
        <taxon>Hypoxylon</taxon>
    </lineage>
</organism>
<proteinExistence type="predicted"/>
<name>A0ACB9YN74_9PEZI</name>
<comment type="caution">
    <text evidence="1">The sequence shown here is derived from an EMBL/GenBank/DDBJ whole genome shotgun (WGS) entry which is preliminary data.</text>
</comment>
<evidence type="ECO:0000313" key="1">
    <source>
        <dbReference type="EMBL" id="KAI4860598.1"/>
    </source>
</evidence>
<sequence>MSTVGGDRSSEVASSTQPSKTHIESPVPEPEQSRTDPDVNEEEDGLSLMPKYMLPQNDPAYAELLNRDHSDLVSRAEVMAIFRKQPSRAYSKEEIRARYSAFFPVRDMMAAWKRGDMEYDPDAADKQTDEKGKGDGQE</sequence>
<evidence type="ECO:0000313" key="2">
    <source>
        <dbReference type="Proteomes" id="UP001497700"/>
    </source>
</evidence>
<gene>
    <name evidence="1" type="ORF">F4820DRAFT_452744</name>
</gene>
<accession>A0ACB9YN74</accession>
<protein>
    <submittedName>
        <fullName evidence="1">Uncharacterized protein</fullName>
    </submittedName>
</protein>
<keyword evidence="2" id="KW-1185">Reference proteome</keyword>
<dbReference type="Proteomes" id="UP001497700">
    <property type="component" value="Unassembled WGS sequence"/>
</dbReference>